<dbReference type="EMBL" id="MT631559">
    <property type="protein sequence ID" value="QNO54020.1"/>
    <property type="molecule type" value="Genomic_DNA"/>
</dbReference>
<sequence length="895" mass="101424">MEKGEDTVNRIVIGIGGQGGIIVNNILRMLKFKAGKAPKNEEFLIIDTDQASANACSEVEERKKIILSRPDTILMKNTNRWLPDPYLSAAGAGCGQHRIYGRAMYNVHRERIFSAIGSAASELRNRTGGKDFFILMVCAFGGGTGSSMLLDVAIDIRDWISKQFGSEPVMFGIGILPSSKESVLPTGNALGAMKELHFLMSHTEDIIIDDKNYSNPFKLFFLLGRDLQGQNRDEELERAIPRFLLDLGFLPGGTVETKGKWLDLNDLQNRARGYENRFDSLGYYECVFPTEKLFLYYDIEDEIPVVRQRLVEIEAKISDIRGKIDSQRGELERFEGRIKDVQREINSYESAAGMFSHVNTAAITDAKAKLDRARKKLSGLKEEVFDLEIRASDTEEEKRLAERNLERLEALKNKLFREVTSPLNTRSYHQIELSEEEIRSLKRSREDLKNLSFFEIMKKLDREEEYFRWTHSPINEGDIIFNPMVNYRHSIGNAMTSKYIDILHDYGFLSLDAQGNVVNEEEKFGHFIAVLSTRADNFDDARLGGGAFKSMVTERFTKDADVLKLDTPARAHSFAMYTLMIGVQPWAPGPGLPPRLRELEWLEKAYNESDFARLQRHHSLFYGTPKPFSVITGIPYTPGAEEKSRDMVTNYWKNYEVIEPEAIWNNVPIVLAQCLKMFDDLLTGLDRAEDIKNLRVPDPESYSIANLTMLVHGLETASKSMEKVKRWTKEAERGFVLLKNELDELVIKLKGMEAGTPAEDKAEKMVRMIEDSSRNMEILLDRIEDLSNRFSDDIKSVIEKAMVFLGAIPSEETSSSVIRHISKADAEISRIREDSVKAAKGIREIGGPLAMMLSSLKELKKIVEAGEVEVVEEGKEKMKGAELPDLSLNIRGTEE</sequence>
<evidence type="ECO:0000256" key="1">
    <source>
        <dbReference type="SAM" id="Coils"/>
    </source>
</evidence>
<evidence type="ECO:0000313" key="2">
    <source>
        <dbReference type="EMBL" id="QNO54020.1"/>
    </source>
</evidence>
<dbReference type="Gene3D" id="3.40.50.1440">
    <property type="entry name" value="Tubulin/FtsZ, GTPase domain"/>
    <property type="match status" value="1"/>
</dbReference>
<organism evidence="2">
    <name type="scientific">Candidatus Methanophagaceae archaeon ANME-1 ERB6</name>
    <dbReference type="NCBI Taxonomy" id="2759912"/>
    <lineage>
        <taxon>Archaea</taxon>
        <taxon>Methanobacteriati</taxon>
        <taxon>Methanobacteriota</taxon>
        <taxon>Stenosarchaea group</taxon>
        <taxon>Methanomicrobia</taxon>
        <taxon>Candidatus Methanophagales</taxon>
        <taxon>Candidatus Methanophagaceae</taxon>
    </lineage>
</organism>
<dbReference type="Gene3D" id="1.10.287.1490">
    <property type="match status" value="1"/>
</dbReference>
<dbReference type="Pfam" id="PF13809">
    <property type="entry name" value="Tubulin_2"/>
    <property type="match status" value="1"/>
</dbReference>
<feature type="coiled-coil region" evidence="1">
    <location>
        <begin position="324"/>
        <end position="451"/>
    </location>
</feature>
<protein>
    <submittedName>
        <fullName evidence="2">Tubulin-like protein CetZ</fullName>
    </submittedName>
</protein>
<dbReference type="AlphaFoldDB" id="A0A7G9Z186"/>
<reference evidence="2" key="1">
    <citation type="submission" date="2020-06" db="EMBL/GenBank/DDBJ databases">
        <title>Unique genomic features of the anaerobic methanotrophic archaea.</title>
        <authorList>
            <person name="Chadwick G.L."/>
            <person name="Skennerton C.T."/>
            <person name="Laso-Perez R."/>
            <person name="Leu A.O."/>
            <person name="Speth D.R."/>
            <person name="Yu H."/>
            <person name="Morgan-Lang C."/>
            <person name="Hatzenpichler R."/>
            <person name="Goudeau D."/>
            <person name="Malmstrom R."/>
            <person name="Brazelton W.J."/>
            <person name="Woyke T."/>
            <person name="Hallam S.J."/>
            <person name="Tyson G.W."/>
            <person name="Wegener G."/>
            <person name="Boetius A."/>
            <person name="Orphan V."/>
        </authorList>
    </citation>
    <scope>NUCLEOTIDE SEQUENCE</scope>
</reference>
<name>A0A7G9Z186_9EURY</name>
<accession>A0A7G9Z186</accession>
<proteinExistence type="predicted"/>
<gene>
    <name evidence="2" type="primary">cetZ_1</name>
    <name evidence="2" type="ORF">KFAGBJAM_00001</name>
</gene>
<keyword evidence="1" id="KW-0175">Coiled coil</keyword>
<dbReference type="InterPro" id="IPR036525">
    <property type="entry name" value="Tubulin/FtsZ_GTPase_sf"/>
</dbReference>
<dbReference type="InterPro" id="IPR025904">
    <property type="entry name" value="Tubulin-like"/>
</dbReference>
<dbReference type="SUPFAM" id="SSF52490">
    <property type="entry name" value="Tubulin nucleotide-binding domain-like"/>
    <property type="match status" value="1"/>
</dbReference>